<feature type="region of interest" description="Disordered" evidence="7">
    <location>
        <begin position="158"/>
        <end position="216"/>
    </location>
</feature>
<feature type="compositionally biased region" description="Polar residues" evidence="7">
    <location>
        <begin position="202"/>
        <end position="213"/>
    </location>
</feature>
<evidence type="ECO:0000313" key="11">
    <source>
        <dbReference type="Proteomes" id="UP000504603"/>
    </source>
</evidence>
<dbReference type="Proteomes" id="UP000504603">
    <property type="component" value="Unplaced"/>
</dbReference>
<dbReference type="InterPro" id="IPR025846">
    <property type="entry name" value="TBL_N"/>
</dbReference>
<comment type="subcellular location">
    <subcellularLocation>
        <location evidence="1">Membrane</location>
        <topology evidence="1">Single-pass membrane protein</topology>
    </subcellularLocation>
</comment>
<dbReference type="InterPro" id="IPR029962">
    <property type="entry name" value="TBL"/>
</dbReference>
<reference evidence="12" key="1">
    <citation type="submission" date="2025-08" db="UniProtKB">
        <authorList>
            <consortium name="RefSeq"/>
        </authorList>
    </citation>
    <scope>IDENTIFICATION</scope>
    <source>
        <strain evidence="12">OHB3-1</strain>
    </source>
</reference>
<keyword evidence="4" id="KW-0735">Signal-anchor</keyword>
<dbReference type="GO" id="GO:0016413">
    <property type="term" value="F:O-acetyltransferase activity"/>
    <property type="evidence" value="ECO:0007669"/>
    <property type="project" value="InterPro"/>
</dbReference>
<dbReference type="Pfam" id="PF14416">
    <property type="entry name" value="PMR5N"/>
    <property type="match status" value="1"/>
</dbReference>
<keyword evidence="11" id="KW-1185">Reference proteome</keyword>
<feature type="compositionally biased region" description="Polar residues" evidence="7">
    <location>
        <begin position="158"/>
        <end position="173"/>
    </location>
</feature>
<dbReference type="InterPro" id="IPR026057">
    <property type="entry name" value="TBL_C"/>
</dbReference>
<evidence type="ECO:0000256" key="8">
    <source>
        <dbReference type="SAM" id="Phobius"/>
    </source>
</evidence>
<sequence>MDPRKLAFSEQILSPRRRIVPGFGLGISVSLIVLSLLLLYSSSNAKYFFSVSNRPTSVDSLFDSWSFSFSSPFPDLTANSSKLGSYDSATPIPPQTDNHTRNTQPFINATFQLNTHAPNGSQIVNASLSLESKNVTGNATISSQGKLDEEKIIEEKSLNNSTSFNNNATQYQKENNHSSIAEDKMASEGNGGKNSSDRVEITDNSQPGTSTSSFDEECDIFDGRWVRDDSKPYYPPGSCPYIDRDFDCHLNKRPDDEYVKWKWQPNGCNIPSLNATHFLEMLRGKSLVFIGDSLNRNMWESLVCILHHSISDKKRVYEISGRTEFKKKGFYAFRFEDYNCSVDFVSSPFLVKESTFKRRNGTIETLRLDQMDPTTEMYRDSDVLVFNTGHWWTHEKTSRGEDYYQEGNHVHPRLKVLEAFKRALTTWGRWIDNNVDKNRTLVFFRGYSYSHFSGGQWNSGGQCHNETEPIYNETHLGKYPKKMRALEYVMQEMKTPVSYLNITRLTHYRKDAHPAIYRMEYKTEAERRAGVRVQDCSHWCLPGVPDTWNELLYASVIKMAKRHWSN</sequence>
<evidence type="ECO:0000259" key="10">
    <source>
        <dbReference type="Pfam" id="PF14416"/>
    </source>
</evidence>
<dbReference type="GeneID" id="111004664"/>
<evidence type="ECO:0000256" key="3">
    <source>
        <dbReference type="ARBA" id="ARBA00022692"/>
    </source>
</evidence>
<protein>
    <submittedName>
        <fullName evidence="12">Protein trichome birefringence-like 2</fullName>
    </submittedName>
</protein>
<evidence type="ECO:0000256" key="2">
    <source>
        <dbReference type="ARBA" id="ARBA00007727"/>
    </source>
</evidence>
<keyword evidence="3 8" id="KW-0812">Transmembrane</keyword>
<comment type="similarity">
    <text evidence="2">Belongs to the PC-esterase family. TBL subfamily.</text>
</comment>
<dbReference type="RefSeq" id="XP_022131463.1">
    <property type="nucleotide sequence ID" value="XM_022275771.1"/>
</dbReference>
<dbReference type="PANTHER" id="PTHR32285:SF208">
    <property type="entry name" value="PROTEIN TRICHOME BIREFRINGENCE-LIKE 2"/>
    <property type="match status" value="1"/>
</dbReference>
<feature type="domain" description="Trichome birefringence-like N-terminal" evidence="10">
    <location>
        <begin position="216"/>
        <end position="269"/>
    </location>
</feature>
<evidence type="ECO:0000256" key="4">
    <source>
        <dbReference type="ARBA" id="ARBA00022968"/>
    </source>
</evidence>
<evidence type="ECO:0000256" key="7">
    <source>
        <dbReference type="SAM" id="MobiDB-lite"/>
    </source>
</evidence>
<gene>
    <name evidence="12" type="primary">LOC111004664</name>
</gene>
<evidence type="ECO:0000313" key="12">
    <source>
        <dbReference type="RefSeq" id="XP_022131463.1"/>
    </source>
</evidence>
<evidence type="ECO:0000256" key="1">
    <source>
        <dbReference type="ARBA" id="ARBA00004167"/>
    </source>
</evidence>
<name>A0A6J1BTF8_MOMCH</name>
<dbReference type="OrthoDB" id="630188at2759"/>
<evidence type="ECO:0000256" key="6">
    <source>
        <dbReference type="ARBA" id="ARBA00023136"/>
    </source>
</evidence>
<dbReference type="GO" id="GO:0016020">
    <property type="term" value="C:membrane"/>
    <property type="evidence" value="ECO:0007669"/>
    <property type="project" value="UniProtKB-SubCell"/>
</dbReference>
<feature type="transmembrane region" description="Helical" evidence="8">
    <location>
        <begin position="20"/>
        <end position="40"/>
    </location>
</feature>
<feature type="domain" description="Trichome birefringence-like C-terminal" evidence="9">
    <location>
        <begin position="270"/>
        <end position="554"/>
    </location>
</feature>
<dbReference type="GO" id="GO:0005794">
    <property type="term" value="C:Golgi apparatus"/>
    <property type="evidence" value="ECO:0007669"/>
    <property type="project" value="TreeGrafter"/>
</dbReference>
<dbReference type="PANTHER" id="PTHR32285">
    <property type="entry name" value="PROTEIN TRICHOME BIREFRINGENCE-LIKE 9-RELATED"/>
    <property type="match status" value="1"/>
</dbReference>
<feature type="compositionally biased region" description="Basic and acidic residues" evidence="7">
    <location>
        <begin position="174"/>
        <end position="186"/>
    </location>
</feature>
<evidence type="ECO:0000259" key="9">
    <source>
        <dbReference type="Pfam" id="PF13839"/>
    </source>
</evidence>
<dbReference type="KEGG" id="mcha:111004664"/>
<proteinExistence type="inferred from homology"/>
<accession>A0A6J1BTF8</accession>
<dbReference type="AlphaFoldDB" id="A0A6J1BTF8"/>
<evidence type="ECO:0000256" key="5">
    <source>
        <dbReference type="ARBA" id="ARBA00022989"/>
    </source>
</evidence>
<keyword evidence="6 8" id="KW-0472">Membrane</keyword>
<organism evidence="11 12">
    <name type="scientific">Momordica charantia</name>
    <name type="common">Bitter gourd</name>
    <name type="synonym">Balsam pear</name>
    <dbReference type="NCBI Taxonomy" id="3673"/>
    <lineage>
        <taxon>Eukaryota</taxon>
        <taxon>Viridiplantae</taxon>
        <taxon>Streptophyta</taxon>
        <taxon>Embryophyta</taxon>
        <taxon>Tracheophyta</taxon>
        <taxon>Spermatophyta</taxon>
        <taxon>Magnoliopsida</taxon>
        <taxon>eudicotyledons</taxon>
        <taxon>Gunneridae</taxon>
        <taxon>Pentapetalae</taxon>
        <taxon>rosids</taxon>
        <taxon>fabids</taxon>
        <taxon>Cucurbitales</taxon>
        <taxon>Cucurbitaceae</taxon>
        <taxon>Momordiceae</taxon>
        <taxon>Momordica</taxon>
    </lineage>
</organism>
<keyword evidence="5 8" id="KW-1133">Transmembrane helix</keyword>
<dbReference type="Pfam" id="PF13839">
    <property type="entry name" value="PC-Esterase"/>
    <property type="match status" value="1"/>
</dbReference>